<evidence type="ECO:0000313" key="2">
    <source>
        <dbReference type="EMBL" id="KAJ4407579.1"/>
    </source>
</evidence>
<name>A0A9W9D8R4_9PLEO</name>
<keyword evidence="3" id="KW-1185">Reference proteome</keyword>
<dbReference type="InterPro" id="IPR022099">
    <property type="entry name" value="DUF3638"/>
</dbReference>
<evidence type="ECO:0000313" key="3">
    <source>
        <dbReference type="Proteomes" id="UP001140510"/>
    </source>
</evidence>
<dbReference type="Proteomes" id="UP001140510">
    <property type="component" value="Unassembled WGS sequence"/>
</dbReference>
<dbReference type="AlphaFoldDB" id="A0A9W9D8R4"/>
<organism evidence="2 3">
    <name type="scientific">Didymella pomorum</name>
    <dbReference type="NCBI Taxonomy" id="749634"/>
    <lineage>
        <taxon>Eukaryota</taxon>
        <taxon>Fungi</taxon>
        <taxon>Dikarya</taxon>
        <taxon>Ascomycota</taxon>
        <taxon>Pezizomycotina</taxon>
        <taxon>Dothideomycetes</taxon>
        <taxon>Pleosporomycetidae</taxon>
        <taxon>Pleosporales</taxon>
        <taxon>Pleosporineae</taxon>
        <taxon>Didymellaceae</taxon>
        <taxon>Didymella</taxon>
    </lineage>
</organism>
<dbReference type="Pfam" id="PF12340">
    <property type="entry name" value="DUF3638"/>
    <property type="match status" value="1"/>
</dbReference>
<evidence type="ECO:0000259" key="1">
    <source>
        <dbReference type="Pfam" id="PF12340"/>
    </source>
</evidence>
<dbReference type="EMBL" id="JAPEVA010000020">
    <property type="protein sequence ID" value="KAJ4407579.1"/>
    <property type="molecule type" value="Genomic_DNA"/>
</dbReference>
<sequence>MKFGGLLNRRIYQMPFARHLKFSKEDATTRAGQAASNKECRGNRGIMLVQPEHLQSFKLMGIDYLATDREEVGKSLLDTQDFFNKNSRDIVDESDEIFNHKRELVYPMGA</sequence>
<protein>
    <recommendedName>
        <fullName evidence="1">DUF3638 domain-containing protein</fullName>
    </recommendedName>
</protein>
<gene>
    <name evidence="2" type="ORF">N0V91_003848</name>
</gene>
<dbReference type="OrthoDB" id="3945658at2759"/>
<proteinExistence type="predicted"/>
<comment type="caution">
    <text evidence="2">The sequence shown here is derived from an EMBL/GenBank/DDBJ whole genome shotgun (WGS) entry which is preliminary data.</text>
</comment>
<accession>A0A9W9D8R4</accession>
<feature type="domain" description="DUF3638" evidence="1">
    <location>
        <begin position="2"/>
        <end position="110"/>
    </location>
</feature>
<reference evidence="2" key="1">
    <citation type="submission" date="2022-10" db="EMBL/GenBank/DDBJ databases">
        <title>Tapping the CABI collections for fungal endophytes: first genome assemblies for Collariella, Neodidymelliopsis, Ascochyta clinopodiicola, Didymella pomorum, Didymosphaeria variabile, Neocosmospora piperis and Neocucurbitaria cava.</title>
        <authorList>
            <person name="Hill R."/>
        </authorList>
    </citation>
    <scope>NUCLEOTIDE SEQUENCE</scope>
    <source>
        <strain evidence="2">IMI 355091</strain>
    </source>
</reference>